<name>A0A4Q9G230_9RHOB</name>
<gene>
    <name evidence="7" type="ORF">EYE42_05775</name>
</gene>
<evidence type="ECO:0000256" key="5">
    <source>
        <dbReference type="SAM" id="Phobius"/>
    </source>
</evidence>
<keyword evidence="8" id="KW-1185">Reference proteome</keyword>
<evidence type="ECO:0000256" key="4">
    <source>
        <dbReference type="ARBA" id="ARBA00023136"/>
    </source>
</evidence>
<dbReference type="RefSeq" id="WP_130990367.1">
    <property type="nucleotide sequence ID" value="NZ_SISK01000003.1"/>
</dbReference>
<evidence type="ECO:0000256" key="3">
    <source>
        <dbReference type="ARBA" id="ARBA00022989"/>
    </source>
</evidence>
<feature type="transmembrane region" description="Helical" evidence="5">
    <location>
        <begin position="60"/>
        <end position="82"/>
    </location>
</feature>
<accession>A0A4Q9G230</accession>
<comment type="caution">
    <text evidence="7">The sequence shown here is derived from an EMBL/GenBank/DDBJ whole genome shotgun (WGS) entry which is preliminary data.</text>
</comment>
<dbReference type="InterPro" id="IPR009915">
    <property type="entry name" value="NnrU_dom"/>
</dbReference>
<keyword evidence="4 5" id="KW-0472">Membrane</keyword>
<feature type="transmembrane region" description="Helical" evidence="5">
    <location>
        <begin position="117"/>
        <end position="136"/>
    </location>
</feature>
<evidence type="ECO:0000313" key="8">
    <source>
        <dbReference type="Proteomes" id="UP000293520"/>
    </source>
</evidence>
<comment type="subcellular location">
    <subcellularLocation>
        <location evidence="1">Membrane</location>
        <topology evidence="1">Multi-pass membrane protein</topology>
    </subcellularLocation>
</comment>
<evidence type="ECO:0000313" key="7">
    <source>
        <dbReference type="EMBL" id="TBN41909.1"/>
    </source>
</evidence>
<proteinExistence type="predicted"/>
<reference evidence="7 8" key="1">
    <citation type="submission" date="2019-02" db="EMBL/GenBank/DDBJ databases">
        <title>Paracoccus subflavus sp. nov., isolated from marine sediment of the Pacific Ocean.</title>
        <authorList>
            <person name="Zhang G."/>
        </authorList>
    </citation>
    <scope>NUCLEOTIDE SEQUENCE [LARGE SCALE GENOMIC DNA]</scope>
    <source>
        <strain evidence="7 8">GY0581</strain>
    </source>
</reference>
<dbReference type="OrthoDB" id="5293641at2"/>
<evidence type="ECO:0000256" key="1">
    <source>
        <dbReference type="ARBA" id="ARBA00004141"/>
    </source>
</evidence>
<feature type="domain" description="NnrU" evidence="6">
    <location>
        <begin position="3"/>
        <end position="177"/>
    </location>
</feature>
<evidence type="ECO:0000256" key="2">
    <source>
        <dbReference type="ARBA" id="ARBA00022692"/>
    </source>
</evidence>
<evidence type="ECO:0000259" key="6">
    <source>
        <dbReference type="Pfam" id="PF07298"/>
    </source>
</evidence>
<dbReference type="GO" id="GO:0016020">
    <property type="term" value="C:membrane"/>
    <property type="evidence" value="ECO:0007669"/>
    <property type="project" value="UniProtKB-SubCell"/>
</dbReference>
<feature type="transmembrane region" description="Helical" evidence="5">
    <location>
        <begin position="32"/>
        <end position="48"/>
    </location>
</feature>
<dbReference type="EMBL" id="SISK01000003">
    <property type="protein sequence ID" value="TBN41909.1"/>
    <property type="molecule type" value="Genomic_DNA"/>
</dbReference>
<dbReference type="Pfam" id="PF07298">
    <property type="entry name" value="NnrU"/>
    <property type="match status" value="1"/>
</dbReference>
<protein>
    <recommendedName>
        <fullName evidence="6">NnrU domain-containing protein</fullName>
    </recommendedName>
</protein>
<dbReference type="Proteomes" id="UP000293520">
    <property type="component" value="Unassembled WGS sequence"/>
</dbReference>
<feature type="transmembrane region" description="Helical" evidence="5">
    <location>
        <begin position="156"/>
        <end position="176"/>
    </location>
</feature>
<dbReference type="AlphaFoldDB" id="A0A4Q9G230"/>
<keyword evidence="3 5" id="KW-1133">Transmembrane helix</keyword>
<organism evidence="7 8">
    <name type="scientific">Paracoccus subflavus</name>
    <dbReference type="NCBI Taxonomy" id="2528244"/>
    <lineage>
        <taxon>Bacteria</taxon>
        <taxon>Pseudomonadati</taxon>
        <taxon>Pseudomonadota</taxon>
        <taxon>Alphaproteobacteria</taxon>
        <taxon>Rhodobacterales</taxon>
        <taxon>Paracoccaceae</taxon>
        <taxon>Paracoccus</taxon>
    </lineage>
</organism>
<keyword evidence="2 5" id="KW-0812">Transmembrane</keyword>
<sequence>MVLLILGLALWWGAHLFKRIAPERRAAMGDKGKGLIAILLVLAVVLMAQGYQRAPADPFWWGPSPALVGINNLLMLVAFYLYAADGMGTRITASVRHPQLTGFSLWAVAHILTNGDLPSMILFGGLLAWALVEIALLNRAGAWKRRTGPFPVRKEIMAAAGAVVVMLVVGLIHGWIGPWPFGG</sequence>